<dbReference type="EMBL" id="ML992504">
    <property type="protein sequence ID" value="KAF2225228.1"/>
    <property type="molecule type" value="Genomic_DNA"/>
</dbReference>
<reference evidence="9" key="1">
    <citation type="journal article" date="2020" name="Stud. Mycol.">
        <title>101 Dothideomycetes genomes: A test case for predicting lifestyles and emergence of pathogens.</title>
        <authorList>
            <person name="Haridas S."/>
            <person name="Albert R."/>
            <person name="Binder M."/>
            <person name="Bloem J."/>
            <person name="LaButti K."/>
            <person name="Salamov A."/>
            <person name="Andreopoulos B."/>
            <person name="Baker S."/>
            <person name="Barry K."/>
            <person name="Bills G."/>
            <person name="Bluhm B."/>
            <person name="Cannon C."/>
            <person name="Castanera R."/>
            <person name="Culley D."/>
            <person name="Daum C."/>
            <person name="Ezra D."/>
            <person name="Gonzalez J."/>
            <person name="Henrissat B."/>
            <person name="Kuo A."/>
            <person name="Liang C."/>
            <person name="Lipzen A."/>
            <person name="Lutzoni F."/>
            <person name="Magnuson J."/>
            <person name="Mondo S."/>
            <person name="Nolan M."/>
            <person name="Ohm R."/>
            <person name="Pangilinan J."/>
            <person name="Park H.-J."/>
            <person name="Ramirez L."/>
            <person name="Alfaro M."/>
            <person name="Sun H."/>
            <person name="Tritt A."/>
            <person name="Yoshinaga Y."/>
            <person name="Zwiers L.-H."/>
            <person name="Turgeon B."/>
            <person name="Goodwin S."/>
            <person name="Spatafora J."/>
            <person name="Crous P."/>
            <person name="Grigoriev I."/>
        </authorList>
    </citation>
    <scope>NUCLEOTIDE SEQUENCE [LARGE SCALE GENOMIC DNA]</scope>
    <source>
        <strain evidence="9">CECT 20119</strain>
    </source>
</reference>
<sequence length="536" mass="59437">MRKLFSQAKSLAKEQFPSSPSPSSSSFPAPGPPPTDQPPRLSPPIPHDMYLYRYHHGTNLGSIFALERWLTGSLYPSSAPGSSEHAAVSASISESGLDATREKFERHWREYVSDQDLDWLANEGGCTTVRLPIGYWTLGPGFCKGTAFEGVAGVYERAWEAVKALVRRCGERGIGVLVDLHGLPGGANPNDHSGTDSGKAEFWGSRRNEELGLRCVEFVAGELRGWENVIGVQIVNETDGGKGGEMWSFYDKARDVVGRIDEGMLVIVSDAWDLGSASREVAKRNVVGARGPPVVLDTHLYWCFSDQDKAKTAKQITGETYDKLGEADSASGSVLDKGAVQAIIGEYSCVLAEETWQKSGHEGSRDDLSREFGQAQSRRYQNKAGGSFFWTYRMDWMDGGEWGFKEQTNKGAITAPHNVRLGRDDVSERVKRARDAMYGKRGDTYGAHCQYWDTNHPGHYEHQRFEAGWTVGFEDALNIFEMRTRTGRSSGGDKIGMLEIWVLKRLKESGQGGKFVWEYEQGLRQGVRDFYELAGV</sequence>
<dbReference type="Gene3D" id="3.20.20.80">
    <property type="entry name" value="Glycosidases"/>
    <property type="match status" value="1"/>
</dbReference>
<dbReference type="GO" id="GO:0009251">
    <property type="term" value="P:glucan catabolic process"/>
    <property type="evidence" value="ECO:0007669"/>
    <property type="project" value="TreeGrafter"/>
</dbReference>
<dbReference type="InterPro" id="IPR001547">
    <property type="entry name" value="Glyco_hydro_5"/>
</dbReference>
<dbReference type="PANTHER" id="PTHR31297">
    <property type="entry name" value="GLUCAN ENDO-1,6-BETA-GLUCOSIDASE B"/>
    <property type="match status" value="1"/>
</dbReference>
<dbReference type="SUPFAM" id="SSF51445">
    <property type="entry name" value="(Trans)glycosidases"/>
    <property type="match status" value="1"/>
</dbReference>
<evidence type="ECO:0000259" key="7">
    <source>
        <dbReference type="Pfam" id="PF00150"/>
    </source>
</evidence>
<evidence type="ECO:0000313" key="9">
    <source>
        <dbReference type="Proteomes" id="UP000799538"/>
    </source>
</evidence>
<evidence type="ECO:0000256" key="1">
    <source>
        <dbReference type="ARBA" id="ARBA00005641"/>
    </source>
</evidence>
<dbReference type="OrthoDB" id="1887033at2759"/>
<dbReference type="InterPro" id="IPR017853">
    <property type="entry name" value="GH"/>
</dbReference>
<dbReference type="GO" id="GO:0046557">
    <property type="term" value="F:glucan endo-1,6-beta-glucosidase activity"/>
    <property type="evidence" value="ECO:0007669"/>
    <property type="project" value="TreeGrafter"/>
</dbReference>
<dbReference type="FunFam" id="3.20.20.80:FF:000100">
    <property type="entry name" value="Glycoside hydrolase superfamily"/>
    <property type="match status" value="1"/>
</dbReference>
<dbReference type="GO" id="GO:0071555">
    <property type="term" value="P:cell wall organization"/>
    <property type="evidence" value="ECO:0007669"/>
    <property type="project" value="UniProtKB-KW"/>
</dbReference>
<feature type="compositionally biased region" description="Low complexity" evidence="6">
    <location>
        <begin position="17"/>
        <end position="28"/>
    </location>
</feature>
<keyword evidence="9" id="KW-1185">Reference proteome</keyword>
<feature type="region of interest" description="Disordered" evidence="6">
    <location>
        <begin position="1"/>
        <end position="43"/>
    </location>
</feature>
<dbReference type="GO" id="GO:0009986">
    <property type="term" value="C:cell surface"/>
    <property type="evidence" value="ECO:0007669"/>
    <property type="project" value="TreeGrafter"/>
</dbReference>
<protein>
    <submittedName>
        <fullName evidence="8">Glycoside hydrolase superfamily</fullName>
    </submittedName>
</protein>
<dbReference type="Pfam" id="PF00150">
    <property type="entry name" value="Cellulase"/>
    <property type="match status" value="1"/>
</dbReference>
<evidence type="ECO:0000256" key="3">
    <source>
        <dbReference type="ARBA" id="ARBA00023295"/>
    </source>
</evidence>
<evidence type="ECO:0000256" key="4">
    <source>
        <dbReference type="ARBA" id="ARBA00023316"/>
    </source>
</evidence>
<dbReference type="GO" id="GO:0005737">
    <property type="term" value="C:cytoplasm"/>
    <property type="evidence" value="ECO:0007669"/>
    <property type="project" value="UniProtKB-ARBA"/>
</dbReference>
<evidence type="ECO:0000313" key="8">
    <source>
        <dbReference type="EMBL" id="KAF2225228.1"/>
    </source>
</evidence>
<dbReference type="Proteomes" id="UP000799538">
    <property type="component" value="Unassembled WGS sequence"/>
</dbReference>
<evidence type="ECO:0000256" key="2">
    <source>
        <dbReference type="ARBA" id="ARBA00022801"/>
    </source>
</evidence>
<evidence type="ECO:0000256" key="5">
    <source>
        <dbReference type="RuleBase" id="RU361153"/>
    </source>
</evidence>
<dbReference type="GO" id="GO:0005576">
    <property type="term" value="C:extracellular region"/>
    <property type="evidence" value="ECO:0007669"/>
    <property type="project" value="TreeGrafter"/>
</dbReference>
<dbReference type="AlphaFoldDB" id="A0A6A6GHU5"/>
<keyword evidence="3 5" id="KW-0326">Glycosidase</keyword>
<accession>A0A6A6GHU5</accession>
<dbReference type="PANTHER" id="PTHR31297:SF43">
    <property type="entry name" value="GLUCAN 1,3-BETA-GLUCOSIDASE 3"/>
    <property type="match status" value="1"/>
</dbReference>
<evidence type="ECO:0000256" key="6">
    <source>
        <dbReference type="SAM" id="MobiDB-lite"/>
    </source>
</evidence>
<feature type="compositionally biased region" description="Pro residues" evidence="6">
    <location>
        <begin position="29"/>
        <end position="43"/>
    </location>
</feature>
<comment type="similarity">
    <text evidence="1 5">Belongs to the glycosyl hydrolase 5 (cellulase A) family.</text>
</comment>
<feature type="domain" description="Glycoside hydrolase family 5" evidence="7">
    <location>
        <begin position="102"/>
        <end position="354"/>
    </location>
</feature>
<organism evidence="8 9">
    <name type="scientific">Elsinoe ampelina</name>
    <dbReference type="NCBI Taxonomy" id="302913"/>
    <lineage>
        <taxon>Eukaryota</taxon>
        <taxon>Fungi</taxon>
        <taxon>Dikarya</taxon>
        <taxon>Ascomycota</taxon>
        <taxon>Pezizomycotina</taxon>
        <taxon>Dothideomycetes</taxon>
        <taxon>Dothideomycetidae</taxon>
        <taxon>Myriangiales</taxon>
        <taxon>Elsinoaceae</taxon>
        <taxon>Elsinoe</taxon>
    </lineage>
</organism>
<keyword evidence="4" id="KW-0961">Cell wall biogenesis/degradation</keyword>
<dbReference type="InterPro" id="IPR050386">
    <property type="entry name" value="Glycosyl_hydrolase_5"/>
</dbReference>
<name>A0A6A6GHU5_9PEZI</name>
<proteinExistence type="inferred from homology"/>
<gene>
    <name evidence="8" type="ORF">BDZ85DRAFT_294977</name>
</gene>
<keyword evidence="2 5" id="KW-0378">Hydrolase</keyword>